<keyword evidence="3" id="KW-0732">Signal</keyword>
<dbReference type="Gene3D" id="3.20.20.80">
    <property type="entry name" value="Glycosidases"/>
    <property type="match status" value="1"/>
</dbReference>
<keyword evidence="2" id="KW-0326">Glycosidase</keyword>
<name>A0ABQ1LMX8_9SPHI</name>
<keyword evidence="7" id="KW-1185">Reference proteome</keyword>
<feature type="domain" description="DUF4832" evidence="5">
    <location>
        <begin position="281"/>
        <end position="423"/>
    </location>
</feature>
<accession>A0ABQ1LMX8</accession>
<evidence type="ECO:0000256" key="1">
    <source>
        <dbReference type="ARBA" id="ARBA00022801"/>
    </source>
</evidence>
<evidence type="ECO:0000259" key="5">
    <source>
        <dbReference type="Pfam" id="PF16116"/>
    </source>
</evidence>
<reference evidence="7" key="1">
    <citation type="journal article" date="2019" name="Int. J. Syst. Evol. Microbiol.">
        <title>The Global Catalogue of Microorganisms (GCM) 10K type strain sequencing project: providing services to taxonomists for standard genome sequencing and annotation.</title>
        <authorList>
            <consortium name="The Broad Institute Genomics Platform"/>
            <consortium name="The Broad Institute Genome Sequencing Center for Infectious Disease"/>
            <person name="Wu L."/>
            <person name="Ma J."/>
        </authorList>
    </citation>
    <scope>NUCLEOTIDE SEQUENCE [LARGE SCALE GENOMIC DNA]</scope>
    <source>
        <strain evidence="7">CGMCC 1.15342</strain>
    </source>
</reference>
<evidence type="ECO:0000313" key="6">
    <source>
        <dbReference type="EMBL" id="GGC26151.1"/>
    </source>
</evidence>
<dbReference type="RefSeq" id="WP_188749699.1">
    <property type="nucleotide sequence ID" value="NZ_BMIK01000004.1"/>
</dbReference>
<evidence type="ECO:0000313" key="7">
    <source>
        <dbReference type="Proteomes" id="UP000597338"/>
    </source>
</evidence>
<organism evidence="6 7">
    <name type="scientific">Parapedobacter defluvii</name>
    <dbReference type="NCBI Taxonomy" id="2045106"/>
    <lineage>
        <taxon>Bacteria</taxon>
        <taxon>Pseudomonadati</taxon>
        <taxon>Bacteroidota</taxon>
        <taxon>Sphingobacteriia</taxon>
        <taxon>Sphingobacteriales</taxon>
        <taxon>Sphingobacteriaceae</taxon>
        <taxon>Parapedobacter</taxon>
    </lineage>
</organism>
<evidence type="ECO:0000259" key="4">
    <source>
        <dbReference type="Pfam" id="PF02449"/>
    </source>
</evidence>
<dbReference type="InterPro" id="IPR013529">
    <property type="entry name" value="Glyco_hydro_42_N"/>
</dbReference>
<feature type="signal peptide" evidence="3">
    <location>
        <begin position="1"/>
        <end position="25"/>
    </location>
</feature>
<dbReference type="InterPro" id="IPR006311">
    <property type="entry name" value="TAT_signal"/>
</dbReference>
<dbReference type="InterPro" id="IPR017853">
    <property type="entry name" value="GH"/>
</dbReference>
<dbReference type="InterPro" id="IPR032267">
    <property type="entry name" value="DUF4832"/>
</dbReference>
<dbReference type="Proteomes" id="UP000597338">
    <property type="component" value="Unassembled WGS sequence"/>
</dbReference>
<gene>
    <name evidence="6" type="ORF">GCM10011386_17700</name>
</gene>
<comment type="caution">
    <text evidence="6">The sequence shown here is derived from an EMBL/GenBank/DDBJ whole genome shotgun (WGS) entry which is preliminary data.</text>
</comment>
<feature type="chain" id="PRO_5046650489" description="DUF4832 domain-containing protein" evidence="3">
    <location>
        <begin position="26"/>
        <end position="517"/>
    </location>
</feature>
<proteinExistence type="predicted"/>
<dbReference type="Pfam" id="PF16116">
    <property type="entry name" value="DUF4832"/>
    <property type="match status" value="1"/>
</dbReference>
<feature type="domain" description="Glycoside hydrolase family 42 N-terminal" evidence="4">
    <location>
        <begin position="110"/>
        <end position="207"/>
    </location>
</feature>
<protein>
    <recommendedName>
        <fullName evidence="8">DUF4832 domain-containing protein</fullName>
    </recommendedName>
</protein>
<dbReference type="SUPFAM" id="SSF51445">
    <property type="entry name" value="(Trans)glycosidases"/>
    <property type="match status" value="1"/>
</dbReference>
<dbReference type="EMBL" id="BMIK01000004">
    <property type="protein sequence ID" value="GGC26151.1"/>
    <property type="molecule type" value="Genomic_DNA"/>
</dbReference>
<keyword evidence="1" id="KW-0378">Hydrolase</keyword>
<dbReference type="PROSITE" id="PS51318">
    <property type="entry name" value="TAT"/>
    <property type="match status" value="1"/>
</dbReference>
<evidence type="ECO:0000256" key="2">
    <source>
        <dbReference type="ARBA" id="ARBA00023295"/>
    </source>
</evidence>
<evidence type="ECO:0008006" key="8">
    <source>
        <dbReference type="Google" id="ProtNLM"/>
    </source>
</evidence>
<evidence type="ECO:0000256" key="3">
    <source>
        <dbReference type="SAM" id="SignalP"/>
    </source>
</evidence>
<dbReference type="Pfam" id="PF02449">
    <property type="entry name" value="Glyco_hydro_42"/>
    <property type="match status" value="1"/>
</dbReference>
<sequence>MNTNRRKFFKTAGFATAGLATGLHANLWGMHPENDPARTTGKPAFAPIRNSHPTAIHHARPIDHGEALVNPGMGWVTYFYSNLYQNYGSKLAPSDTVRYFPGMNTVFLRLPWAFIEPEENNFVWEILDTPAQRWIDDGGQVALCITATENWMESGTPRWVFDAGAEHYEVDGYLEPNYDDPIFLEKVEKFVRILAERYDNNPHIAYVFVGHYGMWGEGHTVLTTPKHGHSWGFDTQKRMIDLYRRHFKNTLLCISDDYVGHDLRGERFPITDYAFSRGVSIHDDSILVQPEPNNWYHSEMAQLFWPTLPVVLEHEHFGGSVDRGAWDDELLLRAVEEYHASFLSIHWWPDIFYEKNKELIARINRRIGYRLQVPEISWPSVIRKGEPFIIQSKWANAGVAPCYGGGYPCFTLKDEKGGIVSVLTDTSFNLKTLPVSPPDKKAEQALSSTFVIAPAHHDRKGIFSRACSPGTYDLYVSVGGQDGTPVYELPYPNNDGKRRYKIGAIVLQDYESTGTGD</sequence>